<organism evidence="2 3">
    <name type="scientific">Nocardiopsis coralli</name>
    <dbReference type="NCBI Taxonomy" id="2772213"/>
    <lineage>
        <taxon>Bacteria</taxon>
        <taxon>Bacillati</taxon>
        <taxon>Actinomycetota</taxon>
        <taxon>Actinomycetes</taxon>
        <taxon>Streptosporangiales</taxon>
        <taxon>Nocardiopsidaceae</taxon>
        <taxon>Nocardiopsis</taxon>
    </lineage>
</organism>
<sequence>MRLIPSTPLAPLGAAVAAVVLLSGCEGSDIDLDFDTPDFFSSEESPDPSESPSPEDEEEGGEDEDGEDEEQASGYALPQSCEAADVAGAAGALAPGTDLSEESGEIDDIDGAAQVACTLSGGEAGSGTLTVVFTEGADPSANPDVISVPGDAEEMNWDVDIDVDVDTYHTDESDDLGGDLEYVGAVDGSSTHLYLELPDEFYVTAIVTGADVDREDLERVVLQAAENARA</sequence>
<gene>
    <name evidence="2" type="ORF">IDM40_20205</name>
</gene>
<feature type="compositionally biased region" description="Acidic residues" evidence="1">
    <location>
        <begin position="53"/>
        <end position="71"/>
    </location>
</feature>
<dbReference type="EMBL" id="JADBGI010000019">
    <property type="protein sequence ID" value="MBE3000999.1"/>
    <property type="molecule type" value="Genomic_DNA"/>
</dbReference>
<feature type="region of interest" description="Disordered" evidence="1">
    <location>
        <begin position="32"/>
        <end position="79"/>
    </location>
</feature>
<protein>
    <recommendedName>
        <fullName evidence="4">DUF3558 domain-containing protein</fullName>
    </recommendedName>
</protein>
<feature type="compositionally biased region" description="Low complexity" evidence="1">
    <location>
        <begin position="37"/>
        <end position="52"/>
    </location>
</feature>
<evidence type="ECO:0000313" key="3">
    <source>
        <dbReference type="Proteomes" id="UP000806528"/>
    </source>
</evidence>
<reference evidence="2 3" key="1">
    <citation type="submission" date="2020-09" db="EMBL/GenBank/DDBJ databases">
        <title>Diversity and distribution of actinomycetes associated with coral in the coast of Hainan.</title>
        <authorList>
            <person name="Li F."/>
        </authorList>
    </citation>
    <scope>NUCLEOTIDE SEQUENCE [LARGE SCALE GENOMIC DNA]</scope>
    <source>
        <strain evidence="2 3">HNM0947</strain>
    </source>
</reference>
<dbReference type="RefSeq" id="WP_193123596.1">
    <property type="nucleotide sequence ID" value="NZ_JADBGI010000019.1"/>
</dbReference>
<name>A0ABR9PAZ0_9ACTN</name>
<proteinExistence type="predicted"/>
<comment type="caution">
    <text evidence="2">The sequence shown here is derived from an EMBL/GenBank/DDBJ whole genome shotgun (WGS) entry which is preliminary data.</text>
</comment>
<accession>A0ABR9PAZ0</accession>
<keyword evidence="3" id="KW-1185">Reference proteome</keyword>
<dbReference type="Proteomes" id="UP000806528">
    <property type="component" value="Unassembled WGS sequence"/>
</dbReference>
<evidence type="ECO:0000256" key="1">
    <source>
        <dbReference type="SAM" id="MobiDB-lite"/>
    </source>
</evidence>
<evidence type="ECO:0000313" key="2">
    <source>
        <dbReference type="EMBL" id="MBE3000999.1"/>
    </source>
</evidence>
<evidence type="ECO:0008006" key="4">
    <source>
        <dbReference type="Google" id="ProtNLM"/>
    </source>
</evidence>
<dbReference type="PROSITE" id="PS51257">
    <property type="entry name" value="PROKAR_LIPOPROTEIN"/>
    <property type="match status" value="1"/>
</dbReference>